<reference evidence="9" key="1">
    <citation type="submission" date="2020-11" db="EMBL/GenBank/DDBJ databases">
        <authorList>
            <person name="Tran Van P."/>
        </authorList>
    </citation>
    <scope>NUCLEOTIDE SEQUENCE</scope>
</reference>
<keyword evidence="10" id="KW-1185">Reference proteome</keyword>
<keyword evidence="4" id="KW-0378">Hydrolase</keyword>
<gene>
    <name evidence="9" type="ORF">ONB1V03_LOCUS6174</name>
</gene>
<feature type="chain" id="PRO_5035592324" description="Sulfatase N-terminal domain-containing protein" evidence="7">
    <location>
        <begin position="24"/>
        <end position="536"/>
    </location>
</feature>
<evidence type="ECO:0000256" key="4">
    <source>
        <dbReference type="ARBA" id="ARBA00022801"/>
    </source>
</evidence>
<dbReference type="Gene3D" id="3.30.1120.10">
    <property type="match status" value="1"/>
</dbReference>
<comment type="cofactor">
    <cofactor evidence="1">
        <name>Ca(2+)</name>
        <dbReference type="ChEBI" id="CHEBI:29108"/>
    </cofactor>
</comment>
<dbReference type="EMBL" id="OC917519">
    <property type="protein sequence ID" value="CAD7647300.1"/>
    <property type="molecule type" value="Genomic_DNA"/>
</dbReference>
<proteinExistence type="inferred from homology"/>
<comment type="similarity">
    <text evidence="2">Belongs to the sulfatase family.</text>
</comment>
<evidence type="ECO:0000256" key="6">
    <source>
        <dbReference type="ARBA" id="ARBA00023180"/>
    </source>
</evidence>
<sequence>MHEMTNLLIVFLWFAINYKIINALKTKPNVVIFLSDDLGWNDIGYHGSRHLSTPNIDSLAADGISLSRYYSQPLCSPSRGALLTGIHPIHSGTQNYVLLGAAPWGLPLRHKLLPQYLKDFGYSTHAIGKWHLGFYRKEYIPISRGFDSHIGFWTAYEDYYNHSMSERGFEGLDFRHNLDVIEDADGKYSTDYYTESAVKLISEHNIHEPLFLYMSYQNVHSANNPYELQAPKELIDKFSYIKDENRRTFAATLYSMDLSIGRIVEEMHNKNILNDSIIVFLSDNGGAISGFMENSASNYPLRGTKGTLWEGGVRVPAFIWSPLLRKSGFVSDSYIQVIDWLPTLLEAIDGKHANNGNKLDGISLWKVLNEEKCQKQNEMLLNIDPIWNMSSIIMNEWKLLQGSVPKDISRDSDQWSQSYETESQVKSERINSIVYKILQKGKRKPNFNIFKETRIDCGIHGKPTNCDLTHEMCLFDIRSDPCEYNNVAKLYPNVVQRLWAKILEYNETAVPPLNLPIDPNANPIYHNNSWSIWVYD</sequence>
<dbReference type="PROSITE" id="PS00149">
    <property type="entry name" value="SULFATASE_2"/>
    <property type="match status" value="1"/>
</dbReference>
<evidence type="ECO:0000256" key="2">
    <source>
        <dbReference type="ARBA" id="ARBA00008779"/>
    </source>
</evidence>
<evidence type="ECO:0000256" key="1">
    <source>
        <dbReference type="ARBA" id="ARBA00001913"/>
    </source>
</evidence>
<name>A0A7R9LT27_9ACAR</name>
<dbReference type="InterPro" id="IPR024607">
    <property type="entry name" value="Sulfatase_CS"/>
</dbReference>
<protein>
    <recommendedName>
        <fullName evidence="8">Sulfatase N-terminal domain-containing protein</fullName>
    </recommendedName>
</protein>
<dbReference type="SUPFAM" id="SSF53649">
    <property type="entry name" value="Alkaline phosphatase-like"/>
    <property type="match status" value="1"/>
</dbReference>
<dbReference type="OrthoDB" id="103349at2759"/>
<organism evidence="9">
    <name type="scientific">Oppiella nova</name>
    <dbReference type="NCBI Taxonomy" id="334625"/>
    <lineage>
        <taxon>Eukaryota</taxon>
        <taxon>Metazoa</taxon>
        <taxon>Ecdysozoa</taxon>
        <taxon>Arthropoda</taxon>
        <taxon>Chelicerata</taxon>
        <taxon>Arachnida</taxon>
        <taxon>Acari</taxon>
        <taxon>Acariformes</taxon>
        <taxon>Sarcoptiformes</taxon>
        <taxon>Oribatida</taxon>
        <taxon>Brachypylina</taxon>
        <taxon>Oppioidea</taxon>
        <taxon>Oppiidae</taxon>
        <taxon>Oppiella</taxon>
    </lineage>
</organism>
<dbReference type="EMBL" id="CAJPVJ010002694">
    <property type="protein sequence ID" value="CAG2166659.1"/>
    <property type="molecule type" value="Genomic_DNA"/>
</dbReference>
<dbReference type="GO" id="GO:0008484">
    <property type="term" value="F:sulfuric ester hydrolase activity"/>
    <property type="evidence" value="ECO:0007669"/>
    <property type="project" value="InterPro"/>
</dbReference>
<dbReference type="PANTHER" id="PTHR10342:SF273">
    <property type="entry name" value="RE14504P"/>
    <property type="match status" value="1"/>
</dbReference>
<dbReference type="PROSITE" id="PS00523">
    <property type="entry name" value="SULFATASE_1"/>
    <property type="match status" value="1"/>
</dbReference>
<dbReference type="PANTHER" id="PTHR10342">
    <property type="entry name" value="ARYLSULFATASE"/>
    <property type="match status" value="1"/>
</dbReference>
<keyword evidence="3" id="KW-0479">Metal-binding</keyword>
<evidence type="ECO:0000256" key="5">
    <source>
        <dbReference type="ARBA" id="ARBA00022837"/>
    </source>
</evidence>
<dbReference type="Proteomes" id="UP000728032">
    <property type="component" value="Unassembled WGS sequence"/>
</dbReference>
<dbReference type="InterPro" id="IPR017850">
    <property type="entry name" value="Alkaline_phosphatase_core_sf"/>
</dbReference>
<dbReference type="Gene3D" id="3.40.720.10">
    <property type="entry name" value="Alkaline Phosphatase, subunit A"/>
    <property type="match status" value="1"/>
</dbReference>
<dbReference type="AlphaFoldDB" id="A0A7R9LT27"/>
<keyword evidence="5" id="KW-0106">Calcium</keyword>
<evidence type="ECO:0000313" key="10">
    <source>
        <dbReference type="Proteomes" id="UP000728032"/>
    </source>
</evidence>
<evidence type="ECO:0000256" key="7">
    <source>
        <dbReference type="SAM" id="SignalP"/>
    </source>
</evidence>
<keyword evidence="6" id="KW-0325">Glycoprotein</keyword>
<dbReference type="Pfam" id="PF00884">
    <property type="entry name" value="Sulfatase"/>
    <property type="match status" value="1"/>
</dbReference>
<feature type="signal peptide" evidence="7">
    <location>
        <begin position="1"/>
        <end position="23"/>
    </location>
</feature>
<evidence type="ECO:0000259" key="8">
    <source>
        <dbReference type="Pfam" id="PF00884"/>
    </source>
</evidence>
<accession>A0A7R9LT27</accession>
<dbReference type="CDD" id="cd16029">
    <property type="entry name" value="4-S"/>
    <property type="match status" value="1"/>
</dbReference>
<dbReference type="GO" id="GO:0046872">
    <property type="term" value="F:metal ion binding"/>
    <property type="evidence" value="ECO:0007669"/>
    <property type="project" value="UniProtKB-KW"/>
</dbReference>
<feature type="domain" description="Sulfatase N-terminal" evidence="8">
    <location>
        <begin position="28"/>
        <end position="348"/>
    </location>
</feature>
<keyword evidence="7" id="KW-0732">Signal</keyword>
<evidence type="ECO:0000313" key="9">
    <source>
        <dbReference type="EMBL" id="CAD7647300.1"/>
    </source>
</evidence>
<dbReference type="InterPro" id="IPR047115">
    <property type="entry name" value="ARSB"/>
</dbReference>
<evidence type="ECO:0000256" key="3">
    <source>
        <dbReference type="ARBA" id="ARBA00022723"/>
    </source>
</evidence>
<dbReference type="InterPro" id="IPR000917">
    <property type="entry name" value="Sulfatase_N"/>
</dbReference>